<dbReference type="PROSITE" id="PS51827">
    <property type="entry name" value="XTBD"/>
    <property type="match status" value="1"/>
</dbReference>
<evidence type="ECO:0000313" key="4">
    <source>
        <dbReference type="WBParaSite" id="TREG1_83660.1"/>
    </source>
</evidence>
<dbReference type="Proteomes" id="UP000050795">
    <property type="component" value="Unassembled WGS sequence"/>
</dbReference>
<dbReference type="WBParaSite" id="TREG1_83660.1">
    <property type="protein sequence ID" value="TREG1_83660.1"/>
    <property type="gene ID" value="TREG1_83660"/>
</dbReference>
<dbReference type="PANTHER" id="PTHR48430">
    <property type="entry name" value="PARTNER OF XRN-2 PROTEIN 1"/>
    <property type="match status" value="1"/>
</dbReference>
<dbReference type="InterPro" id="IPR021859">
    <property type="entry name" value="XTBD"/>
</dbReference>
<protein>
    <recommendedName>
        <fullName evidence="2">XRN2-binding (XTBD) domain-containing protein</fullName>
    </recommendedName>
</protein>
<feature type="chain" id="PRO_5041743493" description="XRN2-binding (XTBD) domain-containing protein" evidence="1">
    <location>
        <begin position="26"/>
        <end position="99"/>
    </location>
</feature>
<evidence type="ECO:0000259" key="2">
    <source>
        <dbReference type="PROSITE" id="PS51827"/>
    </source>
</evidence>
<feature type="signal peptide" evidence="1">
    <location>
        <begin position="1"/>
        <end position="25"/>
    </location>
</feature>
<evidence type="ECO:0000313" key="3">
    <source>
        <dbReference type="Proteomes" id="UP000050795"/>
    </source>
</evidence>
<organism evidence="3 4">
    <name type="scientific">Trichobilharzia regenti</name>
    <name type="common">Nasal bird schistosome</name>
    <dbReference type="NCBI Taxonomy" id="157069"/>
    <lineage>
        <taxon>Eukaryota</taxon>
        <taxon>Metazoa</taxon>
        <taxon>Spiralia</taxon>
        <taxon>Lophotrochozoa</taxon>
        <taxon>Platyhelminthes</taxon>
        <taxon>Trematoda</taxon>
        <taxon>Digenea</taxon>
        <taxon>Strigeidida</taxon>
        <taxon>Schistosomatoidea</taxon>
        <taxon>Schistosomatidae</taxon>
        <taxon>Trichobilharzia</taxon>
    </lineage>
</organism>
<reference evidence="4" key="2">
    <citation type="submission" date="2023-11" db="UniProtKB">
        <authorList>
            <consortium name="WormBaseParasite"/>
        </authorList>
    </citation>
    <scope>IDENTIFICATION</scope>
</reference>
<accession>A0AA85KAD6</accession>
<dbReference type="PANTHER" id="PTHR48430:SF1">
    <property type="entry name" value="PARTNER OF XRN-2 PROTEIN 1"/>
    <property type="match status" value="1"/>
</dbReference>
<name>A0AA85KAD6_TRIRE</name>
<dbReference type="Pfam" id="PF11952">
    <property type="entry name" value="XTBD"/>
    <property type="match status" value="1"/>
</dbReference>
<sequence>MVISILHVYLRIFFFRFIIMNSLESWKKPHETPTEWRVRRMFLKKNFDKRQPERLECLSNCFTNVKLYGVSYPSKVMEEIEVLGEGIVEEATTFHQYDK</sequence>
<keyword evidence="1" id="KW-0732">Signal</keyword>
<dbReference type="AlphaFoldDB" id="A0AA85KAD6"/>
<proteinExistence type="predicted"/>
<evidence type="ECO:0000256" key="1">
    <source>
        <dbReference type="SAM" id="SignalP"/>
    </source>
</evidence>
<keyword evidence="3" id="KW-1185">Reference proteome</keyword>
<feature type="domain" description="XRN2-binding (XTBD)" evidence="2">
    <location>
        <begin position="23"/>
        <end position="99"/>
    </location>
</feature>
<reference evidence="3" key="1">
    <citation type="submission" date="2022-06" db="EMBL/GenBank/DDBJ databases">
        <authorList>
            <person name="Berger JAMES D."/>
            <person name="Berger JAMES D."/>
        </authorList>
    </citation>
    <scope>NUCLEOTIDE SEQUENCE [LARGE SCALE GENOMIC DNA]</scope>
</reference>